<evidence type="ECO:0000313" key="3">
    <source>
        <dbReference type="Proteomes" id="UP000322873"/>
    </source>
</evidence>
<organism evidence="2 3">
    <name type="scientific">Monilinia fructicola</name>
    <name type="common">Brown rot fungus</name>
    <name type="synonym">Ciboria fructicola</name>
    <dbReference type="NCBI Taxonomy" id="38448"/>
    <lineage>
        <taxon>Eukaryota</taxon>
        <taxon>Fungi</taxon>
        <taxon>Dikarya</taxon>
        <taxon>Ascomycota</taxon>
        <taxon>Pezizomycotina</taxon>
        <taxon>Leotiomycetes</taxon>
        <taxon>Helotiales</taxon>
        <taxon>Sclerotiniaceae</taxon>
        <taxon>Monilinia</taxon>
    </lineage>
</organism>
<feature type="compositionally biased region" description="Polar residues" evidence="1">
    <location>
        <begin position="37"/>
        <end position="62"/>
    </location>
</feature>
<dbReference type="AlphaFoldDB" id="A0A5M9K4U8"/>
<feature type="compositionally biased region" description="Polar residues" evidence="1">
    <location>
        <begin position="75"/>
        <end position="91"/>
    </location>
</feature>
<feature type="region of interest" description="Disordered" evidence="1">
    <location>
        <begin position="33"/>
        <end position="96"/>
    </location>
</feature>
<sequence>MDEYLSKPLKQNHLIQTILKCATLGGALLEKGREVRQSANEESPNSQNGTRGNIQHPASSPTPAHMRPAIEPRAYTTTGPINHGSVESPSLVTADAEDPLARLLMRAHSS</sequence>
<proteinExistence type="predicted"/>
<comment type="caution">
    <text evidence="2">The sequence shown here is derived from an EMBL/GenBank/DDBJ whole genome shotgun (WGS) entry which is preliminary data.</text>
</comment>
<gene>
    <name evidence="2" type="ORF">EYC84_006724</name>
</gene>
<keyword evidence="3" id="KW-1185">Reference proteome</keyword>
<dbReference type="Proteomes" id="UP000322873">
    <property type="component" value="Unassembled WGS sequence"/>
</dbReference>
<dbReference type="VEuPathDB" id="FungiDB:MFRU_014g02010"/>
<reference evidence="2 3" key="1">
    <citation type="submission" date="2019-06" db="EMBL/GenBank/DDBJ databases">
        <title>Genome Sequence of the Brown Rot Fungal Pathogen Monilinia fructicola.</title>
        <authorList>
            <person name="De Miccolis Angelini R.M."/>
            <person name="Landi L."/>
            <person name="Abate D."/>
            <person name="Pollastro S."/>
            <person name="Romanazzi G."/>
            <person name="Faretra F."/>
        </authorList>
    </citation>
    <scope>NUCLEOTIDE SEQUENCE [LARGE SCALE GENOMIC DNA]</scope>
    <source>
        <strain evidence="2 3">Mfrc123</strain>
    </source>
</reference>
<protein>
    <submittedName>
        <fullName evidence="2">Uncharacterized protein</fullName>
    </submittedName>
</protein>
<evidence type="ECO:0000256" key="1">
    <source>
        <dbReference type="SAM" id="MobiDB-lite"/>
    </source>
</evidence>
<accession>A0A5M9K4U8</accession>
<evidence type="ECO:0000313" key="2">
    <source>
        <dbReference type="EMBL" id="KAA8576631.1"/>
    </source>
</evidence>
<dbReference type="EMBL" id="VICG01000001">
    <property type="protein sequence ID" value="KAA8576631.1"/>
    <property type="molecule type" value="Genomic_DNA"/>
</dbReference>
<name>A0A5M9K4U8_MONFR</name>